<evidence type="ECO:0000313" key="3">
    <source>
        <dbReference type="EMBL" id="KAJ3741786.1"/>
    </source>
</evidence>
<proteinExistence type="predicted"/>
<feature type="compositionally biased region" description="Basic and acidic residues" evidence="1">
    <location>
        <begin position="116"/>
        <end position="128"/>
    </location>
</feature>
<name>A0A9W8NVL6_9AGAR</name>
<evidence type="ECO:0000313" key="4">
    <source>
        <dbReference type="Proteomes" id="UP001142393"/>
    </source>
</evidence>
<feature type="region of interest" description="Disordered" evidence="1">
    <location>
        <begin position="15"/>
        <end position="128"/>
    </location>
</feature>
<feature type="region of interest" description="Disordered" evidence="1">
    <location>
        <begin position="487"/>
        <end position="551"/>
    </location>
</feature>
<comment type="caution">
    <text evidence="3">The sequence shown here is derived from an EMBL/GenBank/DDBJ whole genome shotgun (WGS) entry which is preliminary data.</text>
</comment>
<feature type="compositionally biased region" description="Acidic residues" evidence="1">
    <location>
        <begin position="505"/>
        <end position="520"/>
    </location>
</feature>
<protein>
    <submittedName>
        <fullName evidence="3">Uncharacterized protein</fullName>
    </submittedName>
</protein>
<gene>
    <name evidence="3" type="ORF">DFH05DRAFT_1573186</name>
</gene>
<feature type="signal peptide" evidence="2">
    <location>
        <begin position="1"/>
        <end position="16"/>
    </location>
</feature>
<sequence length="551" mass="62778">MWLPLWLFLLSSQTLTWSPMPSPSSSPQPGPSSSNSNKGKRREREEDEEEPTVGNQDTSQQKKRKKKKKKHPTSGPGPSQPAPESTQQQQADQDDSQNQSTPRKRGKRGNAIYRVGRKDLKEDPNGGAERLRDGIVIHIRAFMGALKAAMVPDPPTPAEIAAFEQNRALGDDPHATLKHSLTTINTFSADVLNRLRTLRHECKAAGSDTASKIAQIPDDKIKMMFACMQEVGLSRFCPDVFGTPTSYFNLVHEGLALVTFTQVFSLGGYRFLGITKDSVDNTLLMQKLYRSFVFGRMRELMRKEAKKKGSVQEDLTYIKVYKERHKKCEERLKYHTLRGWHSRIKPLFDQTRCHSDHEDGPDGTYYILTMPLRSSKVTKLYYATDDYRVECKKYEARTRSQRRRVPRVPHPEKKETNFIGLPKPSIPLDWFDPVEFNKLPMHIRAKYRDSPVVLPLEEKMQGPRQDDWKTMGPKKFMKKYGKEVRDQYEFPTEEEMKVAGISTDTDSDSFEETDNEESKDEEPGGGNRSGGEDFVPNDDSDDGGEGSGMEE</sequence>
<dbReference type="Proteomes" id="UP001142393">
    <property type="component" value="Unassembled WGS sequence"/>
</dbReference>
<accession>A0A9W8NVL6</accession>
<dbReference type="EMBL" id="JANVFU010000011">
    <property type="protein sequence ID" value="KAJ3741786.1"/>
    <property type="molecule type" value="Genomic_DNA"/>
</dbReference>
<feature type="compositionally biased region" description="Low complexity" evidence="1">
    <location>
        <begin position="85"/>
        <end position="100"/>
    </location>
</feature>
<reference evidence="3 4" key="1">
    <citation type="journal article" date="2023" name="Proc. Natl. Acad. Sci. U.S.A.">
        <title>A global phylogenomic analysis of the shiitake genus Lentinula.</title>
        <authorList>
            <person name="Sierra-Patev S."/>
            <person name="Min B."/>
            <person name="Naranjo-Ortiz M."/>
            <person name="Looney B."/>
            <person name="Konkel Z."/>
            <person name="Slot J.C."/>
            <person name="Sakamoto Y."/>
            <person name="Steenwyk J.L."/>
            <person name="Rokas A."/>
            <person name="Carro J."/>
            <person name="Camarero S."/>
            <person name="Ferreira P."/>
            <person name="Molpeceres G."/>
            <person name="Ruiz-Duenas F.J."/>
            <person name="Serrano A."/>
            <person name="Henrissat B."/>
            <person name="Drula E."/>
            <person name="Hughes K.W."/>
            <person name="Mata J.L."/>
            <person name="Ishikawa N.K."/>
            <person name="Vargas-Isla R."/>
            <person name="Ushijima S."/>
            <person name="Smith C.A."/>
            <person name="Donoghue J."/>
            <person name="Ahrendt S."/>
            <person name="Andreopoulos W."/>
            <person name="He G."/>
            <person name="LaButti K."/>
            <person name="Lipzen A."/>
            <person name="Ng V."/>
            <person name="Riley R."/>
            <person name="Sandor L."/>
            <person name="Barry K."/>
            <person name="Martinez A.T."/>
            <person name="Xiao Y."/>
            <person name="Gibbons J.G."/>
            <person name="Terashima K."/>
            <person name="Grigoriev I.V."/>
            <person name="Hibbett D."/>
        </authorList>
    </citation>
    <scope>NUCLEOTIDE SEQUENCE [LARGE SCALE GENOMIC DNA]</scope>
    <source>
        <strain evidence="3 4">TFB7810</strain>
    </source>
</reference>
<feature type="chain" id="PRO_5040733299" evidence="2">
    <location>
        <begin position="17"/>
        <end position="551"/>
    </location>
</feature>
<evidence type="ECO:0000256" key="2">
    <source>
        <dbReference type="SAM" id="SignalP"/>
    </source>
</evidence>
<feature type="compositionally biased region" description="Basic residues" evidence="1">
    <location>
        <begin position="61"/>
        <end position="72"/>
    </location>
</feature>
<keyword evidence="2" id="KW-0732">Signal</keyword>
<organism evidence="3 4">
    <name type="scientific">Lentinula detonsa</name>
    <dbReference type="NCBI Taxonomy" id="2804962"/>
    <lineage>
        <taxon>Eukaryota</taxon>
        <taxon>Fungi</taxon>
        <taxon>Dikarya</taxon>
        <taxon>Basidiomycota</taxon>
        <taxon>Agaricomycotina</taxon>
        <taxon>Agaricomycetes</taxon>
        <taxon>Agaricomycetidae</taxon>
        <taxon>Agaricales</taxon>
        <taxon>Marasmiineae</taxon>
        <taxon>Omphalotaceae</taxon>
        <taxon>Lentinula</taxon>
    </lineage>
</organism>
<dbReference type="AlphaFoldDB" id="A0A9W8NVL6"/>
<feature type="compositionally biased region" description="Acidic residues" evidence="1">
    <location>
        <begin position="535"/>
        <end position="551"/>
    </location>
</feature>
<feature type="region of interest" description="Disordered" evidence="1">
    <location>
        <begin position="400"/>
        <end position="419"/>
    </location>
</feature>
<feature type="compositionally biased region" description="Pro residues" evidence="1">
    <location>
        <begin position="20"/>
        <end position="30"/>
    </location>
</feature>
<evidence type="ECO:0000256" key="1">
    <source>
        <dbReference type="SAM" id="MobiDB-lite"/>
    </source>
</evidence>
<keyword evidence="4" id="KW-1185">Reference proteome</keyword>